<proteinExistence type="predicted"/>
<feature type="transmembrane region" description="Helical" evidence="1">
    <location>
        <begin position="154"/>
        <end position="174"/>
    </location>
</feature>
<feature type="transmembrane region" description="Helical" evidence="1">
    <location>
        <begin position="263"/>
        <end position="285"/>
    </location>
</feature>
<feature type="transmembrane region" description="Helical" evidence="1">
    <location>
        <begin position="194"/>
        <end position="214"/>
    </location>
</feature>
<feature type="transmembrane region" description="Helical" evidence="1">
    <location>
        <begin position="362"/>
        <end position="386"/>
    </location>
</feature>
<name>A0ABR7LV44_9ACTN</name>
<keyword evidence="3" id="KW-1185">Reference proteome</keyword>
<dbReference type="PANTHER" id="PTHR30569:SF0">
    <property type="entry name" value="CYTOSINE PERMEASE"/>
    <property type="match status" value="1"/>
</dbReference>
<keyword evidence="1" id="KW-0812">Transmembrane</keyword>
<dbReference type="RefSeq" id="WP_187245761.1">
    <property type="nucleotide sequence ID" value="NZ_BAAAOK010000001.1"/>
</dbReference>
<evidence type="ECO:0000256" key="1">
    <source>
        <dbReference type="SAM" id="Phobius"/>
    </source>
</evidence>
<feature type="transmembrane region" description="Helical" evidence="1">
    <location>
        <begin position="48"/>
        <end position="66"/>
    </location>
</feature>
<feature type="transmembrane region" description="Helical" evidence="1">
    <location>
        <begin position="21"/>
        <end position="42"/>
    </location>
</feature>
<dbReference type="Proteomes" id="UP000805614">
    <property type="component" value="Unassembled WGS sequence"/>
</dbReference>
<keyword evidence="1" id="KW-1133">Transmembrane helix</keyword>
<gene>
    <name evidence="2" type="ORF">HKK74_24980</name>
</gene>
<sequence length="405" mass="40302">MTGRGTAASAGVPPRTWRDSAGAWLGLGAAPGALVLGAQIGGRHDGHLPLQVLVAGGVVMALLLAVQGRLGLRPPAGEDATLSQLTPRYLPRTADRAITVLLAMAMVGWFGFNVGLGGGAVAALTGVPDPAGIVLLGLPITAVLLAGAGRWNGVAVATTLSAIALIAIVAVRLAPPEPVLTTGHGGDGRFAADVAGYLGYVAVFAVRAPDFTVGFGRRRDLAWCVALLVGAALAASTVGAGLAAASGSTDVVAVLAGPDGLAVANLFVAASVVAPTLTTMHSGALAVRRFGAVPHRAAVLAIAGPGLVLALFRVDRMMLAWLSLLAAVLPALVVPMAVEAARRRRGRAPRPVPTWTWAPASALALGLTVVASPVAALAGLGAAVAATAAHTYGARRADGGRGERP</sequence>
<evidence type="ECO:0008006" key="4">
    <source>
        <dbReference type="Google" id="ProtNLM"/>
    </source>
</evidence>
<organism evidence="2 3">
    <name type="scientific">Actinomadura alba</name>
    <dbReference type="NCBI Taxonomy" id="406431"/>
    <lineage>
        <taxon>Bacteria</taxon>
        <taxon>Bacillati</taxon>
        <taxon>Actinomycetota</taxon>
        <taxon>Actinomycetes</taxon>
        <taxon>Streptosporangiales</taxon>
        <taxon>Thermomonosporaceae</taxon>
        <taxon>Actinomadura</taxon>
    </lineage>
</organism>
<dbReference type="PANTHER" id="PTHR30569">
    <property type="entry name" value="CYTOSINE TRANSPORTER CODB"/>
    <property type="match status" value="1"/>
</dbReference>
<keyword evidence="1" id="KW-0472">Membrane</keyword>
<feature type="transmembrane region" description="Helical" evidence="1">
    <location>
        <begin position="221"/>
        <end position="243"/>
    </location>
</feature>
<reference evidence="2 3" key="1">
    <citation type="submission" date="2020-06" db="EMBL/GenBank/DDBJ databases">
        <title>Actinomadura xiongansis sp. nov., isolated from soil of Baiyangdian.</title>
        <authorList>
            <person name="Zhang X."/>
        </authorList>
    </citation>
    <scope>NUCLEOTIDE SEQUENCE [LARGE SCALE GENOMIC DNA]</scope>
    <source>
        <strain evidence="2 3">HBUM206468</strain>
    </source>
</reference>
<feature type="transmembrane region" description="Helical" evidence="1">
    <location>
        <begin position="130"/>
        <end position="147"/>
    </location>
</feature>
<feature type="transmembrane region" description="Helical" evidence="1">
    <location>
        <begin position="98"/>
        <end position="124"/>
    </location>
</feature>
<comment type="caution">
    <text evidence="2">The sequence shown here is derived from an EMBL/GenBank/DDBJ whole genome shotgun (WGS) entry which is preliminary data.</text>
</comment>
<feature type="transmembrane region" description="Helical" evidence="1">
    <location>
        <begin position="320"/>
        <end position="341"/>
    </location>
</feature>
<accession>A0ABR7LV44</accession>
<feature type="transmembrane region" description="Helical" evidence="1">
    <location>
        <begin position="297"/>
        <end position="314"/>
    </location>
</feature>
<evidence type="ECO:0000313" key="3">
    <source>
        <dbReference type="Proteomes" id="UP000805614"/>
    </source>
</evidence>
<dbReference type="InterPro" id="IPR030191">
    <property type="entry name" value="CodB"/>
</dbReference>
<evidence type="ECO:0000313" key="2">
    <source>
        <dbReference type="EMBL" id="MBC6468725.1"/>
    </source>
</evidence>
<dbReference type="Gene3D" id="1.10.4160.10">
    <property type="entry name" value="Hydantoin permease"/>
    <property type="match status" value="1"/>
</dbReference>
<dbReference type="EMBL" id="JABVEC010000020">
    <property type="protein sequence ID" value="MBC6468725.1"/>
    <property type="molecule type" value="Genomic_DNA"/>
</dbReference>
<protein>
    <recommendedName>
        <fullName evidence="4">Purine-cytosine permease</fullName>
    </recommendedName>
</protein>